<name>A0A7S2U9U0_9STRA</name>
<sequence length="434" mass="48545">MPSLVNKITKRLRRKEKKSDDVPAPFPILNLSDDLILHVLSFVSSAPFESNDEEQSLFKAYMSYETKKIHQASTSSPFLSAAMSYQVYRAALETCASDLKLTLITFGTLTHVLPLVCKRFQILCQLSDLWKEAIDRLIVVYPSIWGKGIRSLCKEQRSNDMDICLRASELCGGSRRAFQRVVEVCQPFITVLPVLVLGDNRSDPPVLGQVWNLHLVKPQYQLMTAEIMESYPLHYQRESPIASQGRPRFLFSSGLSLPLVGGDPVFVVEITRCKLKRDGTIRLSIVAVLQTTMLSIQVRPNAFGLLDAKVQTKKTLSEGRMRLPVFTSVAASTQHTTPLFCSIEVTFGEGRYRRMIRELMADETVDRPKFIFSSMDTVTSGEMAILSEVRKCVIHADGTADVEFVGIAQGTLQEVVERPDSSGIIDATFILSQN</sequence>
<gene>
    <name evidence="1" type="ORF">ASEP1449_LOCUS4974</name>
</gene>
<protein>
    <submittedName>
        <fullName evidence="1">Uncharacterized protein</fullName>
    </submittedName>
</protein>
<proteinExistence type="predicted"/>
<evidence type="ECO:0000313" key="1">
    <source>
        <dbReference type="EMBL" id="CAD9813149.1"/>
    </source>
</evidence>
<dbReference type="AlphaFoldDB" id="A0A7S2U9U0"/>
<dbReference type="EMBL" id="HBHQ01007387">
    <property type="protein sequence ID" value="CAD9813149.1"/>
    <property type="molecule type" value="Transcribed_RNA"/>
</dbReference>
<organism evidence="1">
    <name type="scientific">Attheya septentrionalis</name>
    <dbReference type="NCBI Taxonomy" id="420275"/>
    <lineage>
        <taxon>Eukaryota</taxon>
        <taxon>Sar</taxon>
        <taxon>Stramenopiles</taxon>
        <taxon>Ochrophyta</taxon>
        <taxon>Bacillariophyta</taxon>
        <taxon>Coscinodiscophyceae</taxon>
        <taxon>Chaetocerotophycidae</taxon>
        <taxon>Chaetocerotales</taxon>
        <taxon>Attheyaceae</taxon>
        <taxon>Attheya</taxon>
    </lineage>
</organism>
<reference evidence="1" key="1">
    <citation type="submission" date="2021-01" db="EMBL/GenBank/DDBJ databases">
        <authorList>
            <person name="Corre E."/>
            <person name="Pelletier E."/>
            <person name="Niang G."/>
            <person name="Scheremetjew M."/>
            <person name="Finn R."/>
            <person name="Kale V."/>
            <person name="Holt S."/>
            <person name="Cochrane G."/>
            <person name="Meng A."/>
            <person name="Brown T."/>
            <person name="Cohen L."/>
        </authorList>
    </citation>
    <scope>NUCLEOTIDE SEQUENCE</scope>
    <source>
        <strain evidence="1">CCMP2084</strain>
    </source>
</reference>
<accession>A0A7S2U9U0</accession>